<name>A0A1V3SSF9_9BACT</name>
<comment type="caution">
    <text evidence="2">The sequence shown here is derived from an EMBL/GenBank/DDBJ whole genome shotgun (WGS) entry which is preliminary data.</text>
</comment>
<accession>A0A1V3SSF9</accession>
<proteinExistence type="predicted"/>
<evidence type="ECO:0000313" key="3">
    <source>
        <dbReference type="Proteomes" id="UP000188586"/>
    </source>
</evidence>
<organism evidence="2 3">
    <name type="scientific">Leptospirillum ferriphilum</name>
    <dbReference type="NCBI Taxonomy" id="178606"/>
    <lineage>
        <taxon>Bacteria</taxon>
        <taxon>Pseudomonadati</taxon>
        <taxon>Nitrospirota</taxon>
        <taxon>Nitrospiria</taxon>
        <taxon>Nitrospirales</taxon>
        <taxon>Nitrospiraceae</taxon>
        <taxon>Leptospirillum</taxon>
    </lineage>
</organism>
<dbReference type="Proteomes" id="UP000188586">
    <property type="component" value="Unassembled WGS sequence"/>
</dbReference>
<protein>
    <submittedName>
        <fullName evidence="2">Uncharacterized protein</fullName>
    </submittedName>
</protein>
<evidence type="ECO:0000313" key="2">
    <source>
        <dbReference type="EMBL" id="OOH70039.1"/>
    </source>
</evidence>
<evidence type="ECO:0000256" key="1">
    <source>
        <dbReference type="SAM" id="MobiDB-lite"/>
    </source>
</evidence>
<gene>
    <name evidence="2" type="ORF">BOX24_11045</name>
</gene>
<dbReference type="AlphaFoldDB" id="A0A1V3SSF9"/>
<feature type="region of interest" description="Disordered" evidence="1">
    <location>
        <begin position="1"/>
        <end position="76"/>
    </location>
</feature>
<sequence length="76" mass="8249">MREDPEQEECISPPGRRFSERGRTGLCPAPGRGKDKYRGKTFFSGSLGKTEGRGSPARRFPSRGKGAPEPGPSQTI</sequence>
<reference evidence="2 3" key="1">
    <citation type="submission" date="2016-11" db="EMBL/GenBank/DDBJ databases">
        <title>Comparative genomics of co-occurring bacteria in distinct bioleaching systems unravels niche-specific adaptation.</title>
        <authorList>
            <person name="Zhang X."/>
            <person name="Liu X."/>
            <person name="Yin H."/>
        </authorList>
    </citation>
    <scope>NUCLEOTIDE SEQUENCE [LARGE SCALE GENOMIC DNA]</scope>
    <source>
        <strain evidence="2 3">DX</strain>
    </source>
</reference>
<dbReference type="EMBL" id="MPOJ01000029">
    <property type="protein sequence ID" value="OOH70039.1"/>
    <property type="molecule type" value="Genomic_DNA"/>
</dbReference>